<evidence type="ECO:0000313" key="2">
    <source>
        <dbReference type="Proteomes" id="UP000598032"/>
    </source>
</evidence>
<comment type="caution">
    <text evidence="1">The sequence shown here is derived from an EMBL/GenBank/DDBJ whole genome shotgun (WGS) entry which is preliminary data.</text>
</comment>
<dbReference type="Proteomes" id="UP000598032">
    <property type="component" value="Unassembled WGS sequence"/>
</dbReference>
<sequence>MKPKATIAHEQHRLKRPAALADAEIEHLDTVVRYFVNTRADDASEYFGPAYWLARIADIGEQFYLVPAQQRRLTALRTMFVGAAPSKPAACPHKCRVCGH</sequence>
<dbReference type="EMBL" id="CAJHCP010000003">
    <property type="protein sequence ID" value="CAD6524316.1"/>
    <property type="molecule type" value="Genomic_DNA"/>
</dbReference>
<proteinExistence type="predicted"/>
<evidence type="ECO:0000313" key="1">
    <source>
        <dbReference type="EMBL" id="CAD6524316.1"/>
    </source>
</evidence>
<accession>A0ABM8NGN3</accession>
<name>A0ABM8NGN3_9BURK</name>
<gene>
    <name evidence="1" type="ORF">LMG28140_01595</name>
</gene>
<organism evidence="1 2">
    <name type="scientific">Paraburkholderia metrosideri</name>
    <dbReference type="NCBI Taxonomy" id="580937"/>
    <lineage>
        <taxon>Bacteria</taxon>
        <taxon>Pseudomonadati</taxon>
        <taxon>Pseudomonadota</taxon>
        <taxon>Betaproteobacteria</taxon>
        <taxon>Burkholderiales</taxon>
        <taxon>Burkholderiaceae</taxon>
        <taxon>Paraburkholderia</taxon>
    </lineage>
</organism>
<keyword evidence="2" id="KW-1185">Reference proteome</keyword>
<protein>
    <submittedName>
        <fullName evidence="1">Uncharacterized protein</fullName>
    </submittedName>
</protein>
<reference evidence="1 2" key="1">
    <citation type="submission" date="2020-10" db="EMBL/GenBank/DDBJ databases">
        <authorList>
            <person name="Peeters C."/>
        </authorList>
    </citation>
    <scope>NUCLEOTIDE SEQUENCE [LARGE SCALE GENOMIC DNA]</scope>
    <source>
        <strain evidence="1 2">LMG 28140</strain>
    </source>
</reference>